<dbReference type="RefSeq" id="WP_188441496.1">
    <property type="nucleotide sequence ID" value="NZ_BMFD01000004.1"/>
</dbReference>
<reference evidence="2" key="1">
    <citation type="journal article" date="2019" name="Int. J. Syst. Evol. Microbiol.">
        <title>The Global Catalogue of Microorganisms (GCM) 10K type strain sequencing project: providing services to taxonomists for standard genome sequencing and annotation.</title>
        <authorList>
            <consortium name="The Broad Institute Genomics Platform"/>
            <consortium name="The Broad Institute Genome Sequencing Center for Infectious Disease"/>
            <person name="Wu L."/>
            <person name="Ma J."/>
        </authorList>
    </citation>
    <scope>NUCLEOTIDE SEQUENCE [LARGE SCALE GENOMIC DNA]</scope>
    <source>
        <strain evidence="2">CGMCC 1.12479</strain>
    </source>
</reference>
<protein>
    <recommendedName>
        <fullName evidence="3">Phage tail region protein</fullName>
    </recommendedName>
</protein>
<comment type="caution">
    <text evidence="1">The sequence shown here is derived from an EMBL/GenBank/DDBJ whole genome shotgun (WGS) entry which is preliminary data.</text>
</comment>
<dbReference type="EMBL" id="BMFD01000004">
    <property type="protein sequence ID" value="GGC37786.1"/>
    <property type="molecule type" value="Genomic_DNA"/>
</dbReference>
<dbReference type="PANTHER" id="PTHR38009:SF1">
    <property type="entry name" value="CONSERVED HYPOTHETICAL PHAGE TAIL PROTEIN"/>
    <property type="match status" value="1"/>
</dbReference>
<dbReference type="InterPro" id="IPR010667">
    <property type="entry name" value="Phage_T4_Gp19"/>
</dbReference>
<dbReference type="PANTHER" id="PTHR38009">
    <property type="entry name" value="CONSERVED HYPOTHETICAL PHAGE TAIL PROTEIN"/>
    <property type="match status" value="1"/>
</dbReference>
<keyword evidence="2" id="KW-1185">Reference proteome</keyword>
<dbReference type="Pfam" id="PF06841">
    <property type="entry name" value="Phage_T4_gp19"/>
    <property type="match status" value="1"/>
</dbReference>
<dbReference type="NCBIfam" id="TIGR02241">
    <property type="entry name" value="conserved hypothetical phage tail region protein"/>
    <property type="match status" value="1"/>
</dbReference>
<name>A0ABQ1MBM0_9BACT</name>
<evidence type="ECO:0000313" key="1">
    <source>
        <dbReference type="EMBL" id="GGC37786.1"/>
    </source>
</evidence>
<accession>A0ABQ1MBM0</accession>
<sequence>MADKPKYIDPPVAYNFAVAFGSTKYTPLEDTYFSEISGIAAELEVEEKMEGGLNDWVYHLPKKVKRSRITLKRGLGSINSELIKWCFKSIQFEKTQISPKQMIISLLDKNPKEPRMVWAFYNVIPVKWSMGDFNAKESTVAIESIEMAFSSMEILK</sequence>
<dbReference type="InterPro" id="IPR011747">
    <property type="entry name" value="CHP02241"/>
</dbReference>
<gene>
    <name evidence="1" type="ORF">GCM10010993_15830</name>
</gene>
<proteinExistence type="predicted"/>
<evidence type="ECO:0000313" key="2">
    <source>
        <dbReference type="Proteomes" id="UP000635885"/>
    </source>
</evidence>
<organism evidence="1 2">
    <name type="scientific">Belliella aquatica</name>
    <dbReference type="NCBI Taxonomy" id="1323734"/>
    <lineage>
        <taxon>Bacteria</taxon>
        <taxon>Pseudomonadati</taxon>
        <taxon>Bacteroidota</taxon>
        <taxon>Cytophagia</taxon>
        <taxon>Cytophagales</taxon>
        <taxon>Cyclobacteriaceae</taxon>
        <taxon>Belliella</taxon>
    </lineage>
</organism>
<evidence type="ECO:0008006" key="3">
    <source>
        <dbReference type="Google" id="ProtNLM"/>
    </source>
</evidence>
<dbReference type="Proteomes" id="UP000635885">
    <property type="component" value="Unassembled WGS sequence"/>
</dbReference>